<evidence type="ECO:0000313" key="2">
    <source>
        <dbReference type="Proteomes" id="UP000479000"/>
    </source>
</evidence>
<keyword evidence="2" id="KW-1185">Reference proteome</keyword>
<name>A0A6H5HUC1_9HEMI</name>
<sequence length="83" mass="9508">MAIHADSQKTMLPFRPEAWNDHRYRFDPRDRSNRETGASLLALLPSATMNRSTMPERTLVDKRLSSRTTLSKSANLYHGTCTK</sequence>
<accession>A0A6H5HUC1</accession>
<organism evidence="1 2">
    <name type="scientific">Nesidiocoris tenuis</name>
    <dbReference type="NCBI Taxonomy" id="355587"/>
    <lineage>
        <taxon>Eukaryota</taxon>
        <taxon>Metazoa</taxon>
        <taxon>Ecdysozoa</taxon>
        <taxon>Arthropoda</taxon>
        <taxon>Hexapoda</taxon>
        <taxon>Insecta</taxon>
        <taxon>Pterygota</taxon>
        <taxon>Neoptera</taxon>
        <taxon>Paraneoptera</taxon>
        <taxon>Hemiptera</taxon>
        <taxon>Heteroptera</taxon>
        <taxon>Panheteroptera</taxon>
        <taxon>Cimicomorpha</taxon>
        <taxon>Miridae</taxon>
        <taxon>Dicyphina</taxon>
        <taxon>Nesidiocoris</taxon>
    </lineage>
</organism>
<dbReference type="EMBL" id="CADCXU010035229">
    <property type="protein sequence ID" value="CAB0020326.1"/>
    <property type="molecule type" value="Genomic_DNA"/>
</dbReference>
<evidence type="ECO:0000313" key="1">
    <source>
        <dbReference type="EMBL" id="CAB0020326.1"/>
    </source>
</evidence>
<reference evidence="1 2" key="1">
    <citation type="submission" date="2020-02" db="EMBL/GenBank/DDBJ databases">
        <authorList>
            <person name="Ferguson B K."/>
        </authorList>
    </citation>
    <scope>NUCLEOTIDE SEQUENCE [LARGE SCALE GENOMIC DNA]</scope>
</reference>
<gene>
    <name evidence="1" type="ORF">NTEN_LOCUS23917</name>
</gene>
<protein>
    <submittedName>
        <fullName evidence="1">Uncharacterized protein</fullName>
    </submittedName>
</protein>
<dbReference type="AlphaFoldDB" id="A0A6H5HUC1"/>
<proteinExistence type="predicted"/>
<dbReference type="Proteomes" id="UP000479000">
    <property type="component" value="Unassembled WGS sequence"/>
</dbReference>